<name>A0A7R9BJD7_9CRUS</name>
<protein>
    <submittedName>
        <fullName evidence="2">Uncharacterized protein</fullName>
    </submittedName>
</protein>
<dbReference type="Proteomes" id="UP000678499">
    <property type="component" value="Unassembled WGS sequence"/>
</dbReference>
<evidence type="ECO:0000313" key="2">
    <source>
        <dbReference type="EMBL" id="CAD7275680.1"/>
    </source>
</evidence>
<reference evidence="2" key="1">
    <citation type="submission" date="2020-11" db="EMBL/GenBank/DDBJ databases">
        <authorList>
            <person name="Tran Van P."/>
        </authorList>
    </citation>
    <scope>NUCLEOTIDE SEQUENCE</scope>
</reference>
<gene>
    <name evidence="2" type="ORF">NMOB1V02_LOCUS3469</name>
</gene>
<proteinExistence type="predicted"/>
<evidence type="ECO:0000256" key="1">
    <source>
        <dbReference type="SAM" id="Coils"/>
    </source>
</evidence>
<accession>A0A7R9BJD7</accession>
<organism evidence="2">
    <name type="scientific">Notodromas monacha</name>
    <dbReference type="NCBI Taxonomy" id="399045"/>
    <lineage>
        <taxon>Eukaryota</taxon>
        <taxon>Metazoa</taxon>
        <taxon>Ecdysozoa</taxon>
        <taxon>Arthropoda</taxon>
        <taxon>Crustacea</taxon>
        <taxon>Oligostraca</taxon>
        <taxon>Ostracoda</taxon>
        <taxon>Podocopa</taxon>
        <taxon>Podocopida</taxon>
        <taxon>Cypridocopina</taxon>
        <taxon>Cypridoidea</taxon>
        <taxon>Cyprididae</taxon>
        <taxon>Notodromas</taxon>
    </lineage>
</organism>
<feature type="coiled-coil region" evidence="1">
    <location>
        <begin position="213"/>
        <end position="240"/>
    </location>
</feature>
<sequence length="270" mass="30652">MEQKNLFRVIARIKCGEPVSTISFTPLKSRSLLVGFKSGNVKLWDLQNYFLRFTCKRLREGPVHLRHLEEEAHISTPQRISFWESLARIRDRSSSKENSPPVKSVTPLKEVSKSPVVTVNSPACLPISSTVDTMKHHTLDRNASVVQDESIEEVAVPSPEKPQEASLDLGAIKSIVHECLAEYFATRTEQQLSGNGNKDTMLAFEEIVSKTVFLQLRSHLKSMERMIAQLKQDSEQQMSRLEDGIQRQLRLLREEIKSSARADALSHWMS</sequence>
<keyword evidence="3" id="KW-1185">Reference proteome</keyword>
<evidence type="ECO:0000313" key="3">
    <source>
        <dbReference type="Proteomes" id="UP000678499"/>
    </source>
</evidence>
<dbReference type="SUPFAM" id="SSF50978">
    <property type="entry name" value="WD40 repeat-like"/>
    <property type="match status" value="1"/>
</dbReference>
<dbReference type="InterPro" id="IPR036322">
    <property type="entry name" value="WD40_repeat_dom_sf"/>
</dbReference>
<dbReference type="EMBL" id="OA882497">
    <property type="protein sequence ID" value="CAD7275680.1"/>
    <property type="molecule type" value="Genomic_DNA"/>
</dbReference>
<keyword evidence="1" id="KW-0175">Coiled coil</keyword>
<dbReference type="AlphaFoldDB" id="A0A7R9BJD7"/>
<dbReference type="EMBL" id="CAJPEX010000460">
    <property type="protein sequence ID" value="CAG0915832.1"/>
    <property type="molecule type" value="Genomic_DNA"/>
</dbReference>